<evidence type="ECO:0000313" key="7">
    <source>
        <dbReference type="Proteomes" id="UP001431572"/>
    </source>
</evidence>
<proteinExistence type="predicted"/>
<organism evidence="4 6">
    <name type="scientific">Candidatus Chlorohelix allophototropha</name>
    <dbReference type="NCBI Taxonomy" id="3003348"/>
    <lineage>
        <taxon>Bacteria</taxon>
        <taxon>Bacillati</taxon>
        <taxon>Chloroflexota</taxon>
        <taxon>Chloroflexia</taxon>
        <taxon>Candidatus Chloroheliales</taxon>
        <taxon>Candidatus Chloroheliaceae</taxon>
        <taxon>Candidatus Chlorohelix</taxon>
    </lineage>
</organism>
<evidence type="ECO:0000256" key="1">
    <source>
        <dbReference type="SAM" id="MobiDB-lite"/>
    </source>
</evidence>
<dbReference type="EMBL" id="JACATZ010000003">
    <property type="protein sequence ID" value="NWJ47938.1"/>
    <property type="molecule type" value="Genomic_DNA"/>
</dbReference>
<keyword evidence="2" id="KW-1133">Transmembrane helix</keyword>
<protein>
    <submittedName>
        <fullName evidence="5">DUF5666 domain-containing protein</fullName>
    </submittedName>
</protein>
<feature type="region of interest" description="Disordered" evidence="1">
    <location>
        <begin position="53"/>
        <end position="92"/>
    </location>
</feature>
<dbReference type="Pfam" id="PF18914">
    <property type="entry name" value="DUF5666"/>
    <property type="match status" value="4"/>
</dbReference>
<dbReference type="Proteomes" id="UP000521676">
    <property type="component" value="Unassembled WGS sequence"/>
</dbReference>
<feature type="domain" description="DUF5666" evidence="3">
    <location>
        <begin position="169"/>
        <end position="236"/>
    </location>
</feature>
<feature type="region of interest" description="Disordered" evidence="1">
    <location>
        <begin position="260"/>
        <end position="286"/>
    </location>
</feature>
<evidence type="ECO:0000259" key="3">
    <source>
        <dbReference type="Pfam" id="PF18914"/>
    </source>
</evidence>
<feature type="transmembrane region" description="Helical" evidence="2">
    <location>
        <begin position="21"/>
        <end position="39"/>
    </location>
</feature>
<evidence type="ECO:0000313" key="4">
    <source>
        <dbReference type="EMBL" id="NWJ47938.1"/>
    </source>
</evidence>
<evidence type="ECO:0000256" key="2">
    <source>
        <dbReference type="SAM" id="Phobius"/>
    </source>
</evidence>
<feature type="domain" description="DUF5666" evidence="3">
    <location>
        <begin position="287"/>
        <end position="338"/>
    </location>
</feature>
<dbReference type="EMBL" id="CP128400">
    <property type="protein sequence ID" value="WJW69843.1"/>
    <property type="molecule type" value="Genomic_DNA"/>
</dbReference>
<accession>A0A8T7M745</accession>
<keyword evidence="2" id="KW-0812">Transmembrane</keyword>
<name>A0A8T7M745_9CHLR</name>
<feature type="domain" description="DUF5666" evidence="3">
    <location>
        <begin position="95"/>
        <end position="164"/>
    </location>
</feature>
<feature type="domain" description="DUF5666" evidence="3">
    <location>
        <begin position="346"/>
        <end position="411"/>
    </location>
</feature>
<reference evidence="5" key="2">
    <citation type="journal article" date="2024" name="Nature">
        <title>Anoxygenic phototroph of the Chloroflexota uses a type I reaction centre.</title>
        <authorList>
            <person name="Tsuji J.M."/>
            <person name="Shaw N.A."/>
            <person name="Nagashima S."/>
            <person name="Venkiteswaran J.J."/>
            <person name="Schiff S.L."/>
            <person name="Watanabe T."/>
            <person name="Fukui M."/>
            <person name="Hanada S."/>
            <person name="Tank M."/>
            <person name="Neufeld J.D."/>
        </authorList>
    </citation>
    <scope>NUCLEOTIDE SEQUENCE</scope>
    <source>
        <strain evidence="5">L227-S17</strain>
    </source>
</reference>
<reference evidence="4 6" key="1">
    <citation type="submission" date="2020-06" db="EMBL/GenBank/DDBJ databases">
        <title>Anoxygenic phototrophic Chloroflexota member uses a Type I reaction center.</title>
        <authorList>
            <person name="Tsuji J.M."/>
            <person name="Shaw N.A."/>
            <person name="Nagashima S."/>
            <person name="Venkiteswaran J."/>
            <person name="Schiff S.L."/>
            <person name="Hanada S."/>
            <person name="Tank M."/>
            <person name="Neufeld J.D."/>
        </authorList>
    </citation>
    <scope>NUCLEOTIDE SEQUENCE [LARGE SCALE GENOMIC DNA]</scope>
    <source>
        <strain evidence="4">L227-S17</strain>
    </source>
</reference>
<gene>
    <name evidence="4" type="ORF">HXX08_18955</name>
    <name evidence="5" type="ORF">OZ401_003473</name>
</gene>
<evidence type="ECO:0000313" key="6">
    <source>
        <dbReference type="Proteomes" id="UP000521676"/>
    </source>
</evidence>
<dbReference type="InterPro" id="IPR043724">
    <property type="entry name" value="DUF5666"/>
</dbReference>
<feature type="compositionally biased region" description="Polar residues" evidence="1">
    <location>
        <begin position="56"/>
        <end position="74"/>
    </location>
</feature>
<evidence type="ECO:0000313" key="5">
    <source>
        <dbReference type="EMBL" id="WJW69843.1"/>
    </source>
</evidence>
<dbReference type="AlphaFoldDB" id="A0A8T7M745"/>
<dbReference type="RefSeq" id="WP_341471715.1">
    <property type="nucleotide sequence ID" value="NZ_CP128400.1"/>
</dbReference>
<keyword evidence="7" id="KW-1185">Reference proteome</keyword>
<keyword evidence="2" id="KW-0472">Membrane</keyword>
<sequence length="428" mass="44073">MKRKENGTIAKQGKNKRFAKMFGGAALVATLAFGGGSILNSNTTLTYAQTAPAATPSSSDITVAPTTDQSTQVQHGMKDRQGGRGQNPDRAGELEGAITSISGNTITLKSNDATIITATVDSTTTYTEAGKTITLAGLKVGERVHLKQTGSSNGIYTVSAVEVELNHDQGTVTAVSSDSLTITRADNSTLKVVLNSNTTYTDLGKTINQSDLKSGVKVEVEGNLNSDGNLEASVIEVEHDRLGGTVTAINGNSITIQVDGRDAPGGGRKGQDHNKPNAANNGTVTTSTATTKTITVDSSTTYSAAGQSVQLSAIAVGSRVDAEGTLSSDSNSLTALQVNIQMPEYRGQVTAVDGSTITLQDRNGTRTIEINSSTKYLNGTTAATLSDVKVGTNLEAEGQVDSSGKMTASLIQLGQPQQGPGGGHGHGR</sequence>
<dbReference type="Proteomes" id="UP001431572">
    <property type="component" value="Chromosome 2"/>
</dbReference>